<accession>A0A0H3CBK8</accession>
<dbReference type="GO" id="GO:0005524">
    <property type="term" value="F:ATP binding"/>
    <property type="evidence" value="ECO:0007669"/>
    <property type="project" value="UniProtKB-KW"/>
</dbReference>
<dbReference type="EMBL" id="CP001340">
    <property type="protein sequence ID" value="ACL96901.1"/>
    <property type="molecule type" value="Genomic_DNA"/>
</dbReference>
<dbReference type="InterPro" id="IPR005467">
    <property type="entry name" value="His_kinase_dom"/>
</dbReference>
<dbReference type="AlphaFoldDB" id="A0A0H3CBK8"/>
<dbReference type="PANTHER" id="PTHR42878">
    <property type="entry name" value="TWO-COMPONENT HISTIDINE KINASE"/>
    <property type="match status" value="1"/>
</dbReference>
<dbReference type="Proteomes" id="UP000001364">
    <property type="component" value="Chromosome"/>
</dbReference>
<evidence type="ECO:0000256" key="8">
    <source>
        <dbReference type="SAM" id="Phobius"/>
    </source>
</evidence>
<sequence>MRETGSRPSRSGERRLSWLWLAMAASLVFAVFAVRPPSRIDNVLYDVLTRANAHPADDSILIVDIDDRSLARMGAWPWGRDTHARMVDQLTQAGAKTIVYDVLFSQPSRDPAQDRALGEAIARSGRVYLPEFLIDGGEQAPPRVVGSISEIARGAAGVGLAHVRFDDDGVVRRMAPFEANGPSLKPDLMTVVHRATRPPGSPDVTRGNEQTLLISFAGPPSIYRHASFASVLDGEVPRELIAGRTVFVGLTAPGLGPAFPTPVTPDAASMTGVQLQASVLDALRSGRMITPAGPWSRVGFSLTLLWLLMIGFMALPPRANLLLTIGLCLVGLAYSAALFWLGHIWLSPITTVIGLQLVALIWGWGRLGQVNDLIGRELARVRAVVRGRGAKPAAFSGDVVTRQASSLGDAITRMDDLRRFSADALFSLPDATLVANEQGRVIAANAAAQALFKPHQATLNGASLADLINLLDPLGRRFELDWPQATDRHDPIDLHLPDGRAFQLQTVLRRDEHGGPAGWIVRLADISILTAAMRQREQALQLLTHDMRSPQTSILALLATTPDLPKETADRIAAYARRTLALADGFVQLARAEVTPVSLEPLDLADVAVEAIDEVWPQSLQRKIRIEQVGGEAPLMVLGDRSVLARTFVNLLGNALKYSPSGSTITVNLAEQPSPSGPVACIAIADQGPGFSREEAATAFRPFQRFERPGHELASNGVGLGLAFVQAAVARHGGEVSCRSEPGVGAEFTVRLPRHGVVQGG</sequence>
<dbReference type="GO" id="GO:0004673">
    <property type="term" value="F:protein histidine kinase activity"/>
    <property type="evidence" value="ECO:0007669"/>
    <property type="project" value="UniProtKB-EC"/>
</dbReference>
<name>A0A0H3CBK8_CAUVN</name>
<dbReference type="InterPro" id="IPR050351">
    <property type="entry name" value="BphY/WalK/GraS-like"/>
</dbReference>
<dbReference type="PRINTS" id="PR00344">
    <property type="entry name" value="BCTRLSENSOR"/>
</dbReference>
<feature type="transmembrane region" description="Helical" evidence="8">
    <location>
        <begin position="294"/>
        <end position="315"/>
    </location>
</feature>
<keyword evidence="11" id="KW-1185">Reference proteome</keyword>
<dbReference type="SUPFAM" id="SSF55874">
    <property type="entry name" value="ATPase domain of HSP90 chaperone/DNA topoisomerase II/histidine kinase"/>
    <property type="match status" value="1"/>
</dbReference>
<dbReference type="GO" id="GO:0000156">
    <property type="term" value="F:phosphorelay response regulator activity"/>
    <property type="evidence" value="ECO:0007669"/>
    <property type="project" value="TreeGrafter"/>
</dbReference>
<dbReference type="RefSeq" id="WP_010921158.1">
    <property type="nucleotide sequence ID" value="NC_011916.1"/>
</dbReference>
<dbReference type="PANTHER" id="PTHR42878:SF7">
    <property type="entry name" value="SENSOR HISTIDINE KINASE GLRK"/>
    <property type="match status" value="1"/>
</dbReference>
<evidence type="ECO:0000259" key="9">
    <source>
        <dbReference type="PROSITE" id="PS50109"/>
    </source>
</evidence>
<dbReference type="SMART" id="SM01080">
    <property type="entry name" value="CHASE2"/>
    <property type="match status" value="1"/>
</dbReference>
<dbReference type="GO" id="GO:0030295">
    <property type="term" value="F:protein kinase activator activity"/>
    <property type="evidence" value="ECO:0007669"/>
    <property type="project" value="TreeGrafter"/>
</dbReference>
<evidence type="ECO:0000256" key="5">
    <source>
        <dbReference type="ARBA" id="ARBA00022777"/>
    </source>
</evidence>
<keyword evidence="3 10" id="KW-0808">Transferase</keyword>
<keyword evidence="4" id="KW-0547">Nucleotide-binding</keyword>
<dbReference type="Pfam" id="PF05226">
    <property type="entry name" value="CHASE2"/>
    <property type="match status" value="1"/>
</dbReference>
<evidence type="ECO:0000313" key="11">
    <source>
        <dbReference type="Proteomes" id="UP000001364"/>
    </source>
</evidence>
<dbReference type="SUPFAM" id="SSF55785">
    <property type="entry name" value="PYP-like sensor domain (PAS domain)"/>
    <property type="match status" value="1"/>
</dbReference>
<dbReference type="GO" id="GO:0007234">
    <property type="term" value="P:osmosensory signaling via phosphorelay pathway"/>
    <property type="evidence" value="ECO:0007669"/>
    <property type="project" value="TreeGrafter"/>
</dbReference>
<feature type="transmembrane region" description="Helical" evidence="8">
    <location>
        <begin position="321"/>
        <end position="341"/>
    </location>
</feature>
<dbReference type="Gene3D" id="3.30.565.10">
    <property type="entry name" value="Histidine kinase-like ATPase, C-terminal domain"/>
    <property type="match status" value="1"/>
</dbReference>
<dbReference type="SMR" id="A0A0H3CBK8"/>
<dbReference type="RefSeq" id="YP_002518809.1">
    <property type="nucleotide sequence ID" value="NC_011916.1"/>
</dbReference>
<evidence type="ECO:0000256" key="2">
    <source>
        <dbReference type="ARBA" id="ARBA00012438"/>
    </source>
</evidence>
<dbReference type="HOGENOM" id="CLU_016084_0_0_5"/>
<proteinExistence type="predicted"/>
<gene>
    <name evidence="10" type="ordered locus">CCNA_03436</name>
</gene>
<dbReference type="Gene3D" id="3.30.450.20">
    <property type="entry name" value="PAS domain"/>
    <property type="match status" value="1"/>
</dbReference>
<dbReference type="PROSITE" id="PS50109">
    <property type="entry name" value="HIS_KIN"/>
    <property type="match status" value="1"/>
</dbReference>
<evidence type="ECO:0000256" key="6">
    <source>
        <dbReference type="ARBA" id="ARBA00022840"/>
    </source>
</evidence>
<dbReference type="InterPro" id="IPR004358">
    <property type="entry name" value="Sig_transdc_His_kin-like_C"/>
</dbReference>
<dbReference type="InterPro" id="IPR035965">
    <property type="entry name" value="PAS-like_dom_sf"/>
</dbReference>
<dbReference type="InterPro" id="IPR003594">
    <property type="entry name" value="HATPase_dom"/>
</dbReference>
<dbReference type="KEGG" id="ccs:CCNA_03436"/>
<dbReference type="InterPro" id="IPR017181">
    <property type="entry name" value="Sig_transdc_His_kin_CHASE2"/>
</dbReference>
<feature type="domain" description="Histidine kinase" evidence="9">
    <location>
        <begin position="542"/>
        <end position="756"/>
    </location>
</feature>
<evidence type="ECO:0000256" key="3">
    <source>
        <dbReference type="ARBA" id="ARBA00022679"/>
    </source>
</evidence>
<dbReference type="InterPro" id="IPR013656">
    <property type="entry name" value="PAS_4"/>
</dbReference>
<feature type="transmembrane region" description="Helical" evidence="8">
    <location>
        <begin position="16"/>
        <end position="34"/>
    </location>
</feature>
<evidence type="ECO:0000313" key="10">
    <source>
        <dbReference type="EMBL" id="ACL96901.1"/>
    </source>
</evidence>
<dbReference type="Pfam" id="PF02518">
    <property type="entry name" value="HATPase_c"/>
    <property type="match status" value="1"/>
</dbReference>
<reference evidence="10 11" key="1">
    <citation type="journal article" date="2010" name="J. Bacteriol.">
        <title>The genetic basis of laboratory adaptation in Caulobacter crescentus.</title>
        <authorList>
            <person name="Marks M.E."/>
            <person name="Castro-Rojas C.M."/>
            <person name="Teiling C."/>
            <person name="Du L."/>
            <person name="Kapatral V."/>
            <person name="Walunas T.L."/>
            <person name="Crosson S."/>
        </authorList>
    </citation>
    <scope>NUCLEOTIDE SEQUENCE [LARGE SCALE GENOMIC DNA]</scope>
    <source>
        <strain evidence="11">NA1000 / CB15N</strain>
    </source>
</reference>
<dbReference type="GeneID" id="7332433"/>
<dbReference type="CDD" id="cd00075">
    <property type="entry name" value="HATPase"/>
    <property type="match status" value="1"/>
</dbReference>
<dbReference type="Pfam" id="PF08448">
    <property type="entry name" value="PAS_4"/>
    <property type="match status" value="1"/>
</dbReference>
<dbReference type="EC" id="2.7.13.3" evidence="2"/>
<dbReference type="PIRSF" id="PIRSF037347">
    <property type="entry name" value="STHK_CHASE2_PAS_prd"/>
    <property type="match status" value="1"/>
</dbReference>
<keyword evidence="8" id="KW-1133">Transmembrane helix</keyword>
<keyword evidence="7" id="KW-0902">Two-component regulatory system</keyword>
<keyword evidence="8" id="KW-0812">Transmembrane</keyword>
<keyword evidence="8" id="KW-0472">Membrane</keyword>
<dbReference type="InterPro" id="IPR036890">
    <property type="entry name" value="HATPase_C_sf"/>
</dbReference>
<dbReference type="InterPro" id="IPR007890">
    <property type="entry name" value="CHASE2"/>
</dbReference>
<evidence type="ECO:0000256" key="4">
    <source>
        <dbReference type="ARBA" id="ARBA00022741"/>
    </source>
</evidence>
<organism evidence="10 11">
    <name type="scientific">Caulobacter vibrioides (strain NA1000 / CB15N)</name>
    <name type="common">Caulobacter crescentus</name>
    <dbReference type="NCBI Taxonomy" id="565050"/>
    <lineage>
        <taxon>Bacteria</taxon>
        <taxon>Pseudomonadati</taxon>
        <taxon>Pseudomonadota</taxon>
        <taxon>Alphaproteobacteria</taxon>
        <taxon>Caulobacterales</taxon>
        <taxon>Caulobacteraceae</taxon>
        <taxon>Caulobacter</taxon>
    </lineage>
</organism>
<dbReference type="SMART" id="SM00387">
    <property type="entry name" value="HATPase_c"/>
    <property type="match status" value="1"/>
</dbReference>
<dbReference type="OrthoDB" id="9789782at2"/>
<evidence type="ECO:0000256" key="1">
    <source>
        <dbReference type="ARBA" id="ARBA00000085"/>
    </source>
</evidence>
<evidence type="ECO:0000256" key="7">
    <source>
        <dbReference type="ARBA" id="ARBA00023012"/>
    </source>
</evidence>
<keyword evidence="6" id="KW-0067">ATP-binding</keyword>
<protein>
    <recommendedName>
        <fullName evidence="2">histidine kinase</fullName>
        <ecNumber evidence="2">2.7.13.3</ecNumber>
    </recommendedName>
</protein>
<dbReference type="PATRIC" id="fig|565050.3.peg.3351"/>
<feature type="transmembrane region" description="Helical" evidence="8">
    <location>
        <begin position="348"/>
        <end position="365"/>
    </location>
</feature>
<comment type="catalytic activity">
    <reaction evidence="1">
        <text>ATP + protein L-histidine = ADP + protein N-phospho-L-histidine.</text>
        <dbReference type="EC" id="2.7.13.3"/>
    </reaction>
</comment>
<keyword evidence="5 10" id="KW-0418">Kinase</keyword>